<dbReference type="PANTHER" id="PTHR43248:SF2">
    <property type="entry name" value="PROLYL AMINOPEPTIDASE"/>
    <property type="match status" value="1"/>
</dbReference>
<name>A0AAE2SH61_9BACT</name>
<accession>A0AAE2SH61</accession>
<dbReference type="RefSeq" id="WP_309491101.1">
    <property type="nucleotide sequence ID" value="NZ_JAENIG010000014.1"/>
</dbReference>
<dbReference type="PANTHER" id="PTHR43248">
    <property type="entry name" value="2-SUCCINYL-6-HYDROXY-2,4-CYCLOHEXADIENE-1-CARBOXYLATE SYNTHASE"/>
    <property type="match status" value="1"/>
</dbReference>
<protein>
    <submittedName>
        <fullName evidence="4">Alpha/beta fold hydrolase</fullName>
    </submittedName>
</protein>
<comment type="similarity">
    <text evidence="1">Belongs to the peptidase S33 family.</text>
</comment>
<reference evidence="4" key="1">
    <citation type="submission" date="2021-01" db="EMBL/GenBank/DDBJ databases">
        <title>Modified the classification status of verrucomicrobia.</title>
        <authorList>
            <person name="Feng X."/>
        </authorList>
    </citation>
    <scope>NUCLEOTIDE SEQUENCE</scope>
    <source>
        <strain evidence="4">5K15</strain>
    </source>
</reference>
<dbReference type="GO" id="GO:0006508">
    <property type="term" value="P:proteolysis"/>
    <property type="evidence" value="ECO:0007669"/>
    <property type="project" value="InterPro"/>
</dbReference>
<dbReference type="Pfam" id="PF00561">
    <property type="entry name" value="Abhydrolase_1"/>
    <property type="match status" value="1"/>
</dbReference>
<dbReference type="GO" id="GO:0008233">
    <property type="term" value="F:peptidase activity"/>
    <property type="evidence" value="ECO:0007669"/>
    <property type="project" value="InterPro"/>
</dbReference>
<evidence type="ECO:0000256" key="2">
    <source>
        <dbReference type="ARBA" id="ARBA00022801"/>
    </source>
</evidence>
<proteinExistence type="inferred from homology"/>
<dbReference type="EMBL" id="JAENIG010000014">
    <property type="protein sequence ID" value="MBK1856480.1"/>
    <property type="molecule type" value="Genomic_DNA"/>
</dbReference>
<evidence type="ECO:0000259" key="3">
    <source>
        <dbReference type="Pfam" id="PF00561"/>
    </source>
</evidence>
<dbReference type="Gene3D" id="3.40.50.1820">
    <property type="entry name" value="alpha/beta hydrolase"/>
    <property type="match status" value="1"/>
</dbReference>
<dbReference type="InterPro" id="IPR002410">
    <property type="entry name" value="Peptidase_S33"/>
</dbReference>
<dbReference type="SUPFAM" id="SSF53474">
    <property type="entry name" value="alpha/beta-Hydrolases"/>
    <property type="match status" value="1"/>
</dbReference>
<evidence type="ECO:0000313" key="5">
    <source>
        <dbReference type="Proteomes" id="UP000634206"/>
    </source>
</evidence>
<dbReference type="AlphaFoldDB" id="A0AAE2SH61"/>
<feature type="domain" description="AB hydrolase-1" evidence="3">
    <location>
        <begin position="59"/>
        <end position="215"/>
    </location>
</feature>
<evidence type="ECO:0000256" key="1">
    <source>
        <dbReference type="ARBA" id="ARBA00010088"/>
    </source>
</evidence>
<sequence length="438" mass="49464">MIPFISPHETSAAQKLNGLVMHDHRFQLPLDYQQPEGPMIEVFAREVCLRDKDADKNLPWMIFFQGGPGFASPRLHGKSGWIGEVLKSHRLLLLDQRGTGLSSRILPQTLATLPDAQAQADYLTHFRADNIVRDAEAIRHTLLGADKKWKGAGQSYGGFCLLSYLSMHPEGLSGVIITGGVACVKRHIEDNYRITYQRVLEKNEAFYRRYPADEELARKIAKHLDEHEVMLPSGVRLTSRRFQQLGMAFGASGGFESIHYLMEGAFVEGASGEELSYDFLSQVERHSGYETNPIFCILHESIYAEGYATQWAAERVRAEFPEVDAAEGRFIFTGEMIAPSMLDDYIALQPLKECAEILAQKSDWGPLYDLEQLARNEVPVVAISYYDDMYVPIEWSAETAKHIPHFQIWVTNEWEHNGIGVDGPRIFGRLLEMLADAK</sequence>
<gene>
    <name evidence="4" type="ORF">JIN83_16030</name>
</gene>
<dbReference type="InterPro" id="IPR051601">
    <property type="entry name" value="Serine_prot/Carboxylest_S33"/>
</dbReference>
<evidence type="ECO:0000313" key="4">
    <source>
        <dbReference type="EMBL" id="MBK1856480.1"/>
    </source>
</evidence>
<dbReference type="InterPro" id="IPR029058">
    <property type="entry name" value="AB_hydrolase_fold"/>
</dbReference>
<organism evidence="4 5">
    <name type="scientific">Oceaniferula flava</name>
    <dbReference type="NCBI Taxonomy" id="2800421"/>
    <lineage>
        <taxon>Bacteria</taxon>
        <taxon>Pseudomonadati</taxon>
        <taxon>Verrucomicrobiota</taxon>
        <taxon>Verrucomicrobiia</taxon>
        <taxon>Verrucomicrobiales</taxon>
        <taxon>Verrucomicrobiaceae</taxon>
        <taxon>Oceaniferula</taxon>
    </lineage>
</organism>
<dbReference type="InterPro" id="IPR000073">
    <property type="entry name" value="AB_hydrolase_1"/>
</dbReference>
<dbReference type="Proteomes" id="UP000634206">
    <property type="component" value="Unassembled WGS sequence"/>
</dbReference>
<comment type="caution">
    <text evidence="4">The sequence shown here is derived from an EMBL/GenBank/DDBJ whole genome shotgun (WGS) entry which is preliminary data.</text>
</comment>
<keyword evidence="5" id="KW-1185">Reference proteome</keyword>
<dbReference type="PRINTS" id="PR00793">
    <property type="entry name" value="PROAMNOPTASE"/>
</dbReference>
<keyword evidence="2 4" id="KW-0378">Hydrolase</keyword>